<evidence type="ECO:0000313" key="1">
    <source>
        <dbReference type="EMBL" id="EBP6411345.1"/>
    </source>
</evidence>
<protein>
    <submittedName>
        <fullName evidence="1">Type I restriction endonuclease subunit R</fullName>
    </submittedName>
</protein>
<reference evidence="1" key="1">
    <citation type="submission" date="2018-07" db="EMBL/GenBank/DDBJ databases">
        <authorList>
            <consortium name="GenomeTrakr network: Whole genome sequencing for foodborne pathogen traceback"/>
        </authorList>
    </citation>
    <scope>NUCLEOTIDE SEQUENCE</scope>
    <source>
        <strain evidence="1">TX-883888.SUB.3</strain>
    </source>
</reference>
<feature type="non-terminal residue" evidence="1">
    <location>
        <position position="1"/>
    </location>
</feature>
<name>A0A5U3R8V5_SALER</name>
<keyword evidence="1" id="KW-0255">Endonuclease</keyword>
<gene>
    <name evidence="1" type="ORF">ABC99_20015</name>
</gene>
<dbReference type="GO" id="GO:0004519">
    <property type="term" value="F:endonuclease activity"/>
    <property type="evidence" value="ECO:0007669"/>
    <property type="project" value="UniProtKB-KW"/>
</dbReference>
<sequence length="38" mass="4158">VENITKYIQICEALTSKIQSAQQTQLHLADALTDAAIN</sequence>
<comment type="caution">
    <text evidence="1">The sequence shown here is derived from an EMBL/GenBank/DDBJ whole genome shotgun (WGS) entry which is preliminary data.</text>
</comment>
<accession>A0A5U3R8V5</accession>
<proteinExistence type="predicted"/>
<organism evidence="1">
    <name type="scientific">Salmonella enterica</name>
    <name type="common">Salmonella choleraesuis</name>
    <dbReference type="NCBI Taxonomy" id="28901"/>
    <lineage>
        <taxon>Bacteria</taxon>
        <taxon>Pseudomonadati</taxon>
        <taxon>Pseudomonadota</taxon>
        <taxon>Gammaproteobacteria</taxon>
        <taxon>Enterobacterales</taxon>
        <taxon>Enterobacteriaceae</taxon>
        <taxon>Salmonella</taxon>
    </lineage>
</organism>
<dbReference type="AlphaFoldDB" id="A0A5U3R8V5"/>
<dbReference type="EMBL" id="AAGMPN010000099">
    <property type="protein sequence ID" value="EBP6411345.1"/>
    <property type="molecule type" value="Genomic_DNA"/>
</dbReference>
<keyword evidence="1" id="KW-0540">Nuclease</keyword>
<keyword evidence="1" id="KW-0378">Hydrolase</keyword>